<accession>A0A7S2NHP1</accession>
<evidence type="ECO:0000313" key="2">
    <source>
        <dbReference type="EMBL" id="CAD9540335.1"/>
    </source>
</evidence>
<name>A0A7S2NHP1_9DINO</name>
<reference evidence="2" key="1">
    <citation type="submission" date="2021-01" db="EMBL/GenBank/DDBJ databases">
        <authorList>
            <person name="Corre E."/>
            <person name="Pelletier E."/>
            <person name="Niang G."/>
            <person name="Scheremetjew M."/>
            <person name="Finn R."/>
            <person name="Kale V."/>
            <person name="Holt S."/>
            <person name="Cochrane G."/>
            <person name="Meng A."/>
            <person name="Brown T."/>
            <person name="Cohen L."/>
        </authorList>
    </citation>
    <scope>NUCLEOTIDE SEQUENCE</scope>
    <source>
        <strain evidence="2">CCMP2222</strain>
    </source>
</reference>
<evidence type="ECO:0000256" key="1">
    <source>
        <dbReference type="SAM" id="MobiDB-lite"/>
    </source>
</evidence>
<feature type="region of interest" description="Disordered" evidence="1">
    <location>
        <begin position="122"/>
        <end position="185"/>
    </location>
</feature>
<proteinExistence type="predicted"/>
<feature type="compositionally biased region" description="Polar residues" evidence="1">
    <location>
        <begin position="122"/>
        <end position="144"/>
    </location>
</feature>
<organism evidence="2">
    <name type="scientific">Alexandrium andersonii</name>
    <dbReference type="NCBI Taxonomy" id="327968"/>
    <lineage>
        <taxon>Eukaryota</taxon>
        <taxon>Sar</taxon>
        <taxon>Alveolata</taxon>
        <taxon>Dinophyceae</taxon>
        <taxon>Gonyaulacales</taxon>
        <taxon>Pyrocystaceae</taxon>
        <taxon>Alexandrium</taxon>
    </lineage>
</organism>
<dbReference type="EMBL" id="HBGQ01100113">
    <property type="protein sequence ID" value="CAD9540335.1"/>
    <property type="molecule type" value="Transcribed_RNA"/>
</dbReference>
<dbReference type="AlphaFoldDB" id="A0A7S2NHP1"/>
<protein>
    <submittedName>
        <fullName evidence="2">Uncharacterized protein</fullName>
    </submittedName>
</protein>
<gene>
    <name evidence="2" type="ORF">AAND1436_LOCUS47850</name>
</gene>
<feature type="compositionally biased region" description="Basic and acidic residues" evidence="1">
    <location>
        <begin position="167"/>
        <end position="177"/>
    </location>
</feature>
<sequence>MEHAVKNPYAMALRKHREELDKYTVVPAVSDETLEMRLGIRREALCQLEEADDLLAEPSNLSVRPQAGLIWCRSEDAGIKPCVSSGPSVACCVEDGDRGEKPWASKVGAASGVYPLPIPGGSSSPTAAHSPLSARSFTSTTCSRPSVGDDQAAPGQDKGLGHQCSHARAEAHGHRPETVTPCARS</sequence>